<name>A0ABR2NGM3_9ROSI</name>
<proteinExistence type="predicted"/>
<feature type="domain" description="Retrotransposon gag" evidence="1">
    <location>
        <begin position="142"/>
        <end position="216"/>
    </location>
</feature>
<keyword evidence="3" id="KW-1185">Reference proteome</keyword>
<evidence type="ECO:0000313" key="3">
    <source>
        <dbReference type="Proteomes" id="UP001396334"/>
    </source>
</evidence>
<evidence type="ECO:0000313" key="2">
    <source>
        <dbReference type="EMBL" id="KAK8975226.1"/>
    </source>
</evidence>
<dbReference type="Pfam" id="PF03732">
    <property type="entry name" value="Retrotrans_gag"/>
    <property type="match status" value="1"/>
</dbReference>
<dbReference type="EMBL" id="JBBPBN010000150">
    <property type="protein sequence ID" value="KAK8975226.1"/>
    <property type="molecule type" value="Genomic_DNA"/>
</dbReference>
<dbReference type="Proteomes" id="UP001396334">
    <property type="component" value="Unassembled WGS sequence"/>
</dbReference>
<dbReference type="PANTHER" id="PTHR33223">
    <property type="entry name" value="CCHC-TYPE DOMAIN-CONTAINING PROTEIN"/>
    <property type="match status" value="1"/>
</dbReference>
<evidence type="ECO:0000259" key="1">
    <source>
        <dbReference type="Pfam" id="PF03732"/>
    </source>
</evidence>
<accession>A0ABR2NGM3</accession>
<sequence>MTRSLPGNLVYEPEIEAFARRLRVETLRRRRQQAASLPDLDTSILQTEVLFEFENNSEQTQMAEEDQTIHQLAAAPNVQHPLCIAFPNGATPFQLKTGLIHLLPKFHGFLNENPHKHLTEFHLVCSTMKPQGVSEDQIKLRAFPFSLSDSSKEWLFYLPPNSINTWGDLTRIFLDRFFPAAKASELRRSILGIRQKDGDSLYDYGSVLKNYVQIAHNTDYLSIHFSNISTKDCFP</sequence>
<gene>
    <name evidence="2" type="ORF">V6N11_021122</name>
</gene>
<protein>
    <recommendedName>
        <fullName evidence="1">Retrotransposon gag domain-containing protein</fullName>
    </recommendedName>
</protein>
<dbReference type="PANTHER" id="PTHR33223:SF11">
    <property type="entry name" value="ELEMENT PROTEIN, PUTATIVE-RELATED"/>
    <property type="match status" value="1"/>
</dbReference>
<organism evidence="2 3">
    <name type="scientific">Hibiscus sabdariffa</name>
    <name type="common">roselle</name>
    <dbReference type="NCBI Taxonomy" id="183260"/>
    <lineage>
        <taxon>Eukaryota</taxon>
        <taxon>Viridiplantae</taxon>
        <taxon>Streptophyta</taxon>
        <taxon>Embryophyta</taxon>
        <taxon>Tracheophyta</taxon>
        <taxon>Spermatophyta</taxon>
        <taxon>Magnoliopsida</taxon>
        <taxon>eudicotyledons</taxon>
        <taxon>Gunneridae</taxon>
        <taxon>Pentapetalae</taxon>
        <taxon>rosids</taxon>
        <taxon>malvids</taxon>
        <taxon>Malvales</taxon>
        <taxon>Malvaceae</taxon>
        <taxon>Malvoideae</taxon>
        <taxon>Hibiscus</taxon>
    </lineage>
</organism>
<reference evidence="2 3" key="1">
    <citation type="journal article" date="2024" name="G3 (Bethesda)">
        <title>Genome assembly of Hibiscus sabdariffa L. provides insights into metabolisms of medicinal natural products.</title>
        <authorList>
            <person name="Kim T."/>
        </authorList>
    </citation>
    <scope>NUCLEOTIDE SEQUENCE [LARGE SCALE GENOMIC DNA]</scope>
    <source>
        <strain evidence="2">TK-2024</strain>
        <tissue evidence="2">Old leaves</tissue>
    </source>
</reference>
<dbReference type="InterPro" id="IPR005162">
    <property type="entry name" value="Retrotrans_gag_dom"/>
</dbReference>
<comment type="caution">
    <text evidence="2">The sequence shown here is derived from an EMBL/GenBank/DDBJ whole genome shotgun (WGS) entry which is preliminary data.</text>
</comment>